<evidence type="ECO:0000313" key="12">
    <source>
        <dbReference type="EMBL" id="MCS5712836.1"/>
    </source>
</evidence>
<feature type="transmembrane region" description="Helical" evidence="8">
    <location>
        <begin position="292"/>
        <end position="313"/>
    </location>
</feature>
<dbReference type="Gene3D" id="1.20.1560.10">
    <property type="entry name" value="ABC transporter type 1, transmembrane domain"/>
    <property type="match status" value="1"/>
</dbReference>
<dbReference type="RefSeq" id="WP_158003430.1">
    <property type="nucleotide sequence ID" value="NZ_LKAJ02000003.1"/>
</dbReference>
<evidence type="ECO:0000256" key="6">
    <source>
        <dbReference type="ARBA" id="ARBA00022989"/>
    </source>
</evidence>
<dbReference type="PROSITE" id="PS00211">
    <property type="entry name" value="ABC_TRANSPORTER_1"/>
    <property type="match status" value="1"/>
</dbReference>
<dbReference type="PROSITE" id="PS50893">
    <property type="entry name" value="ABC_TRANSPORTER_2"/>
    <property type="match status" value="1"/>
</dbReference>
<dbReference type="EMBL" id="LKAJ01000025">
    <property type="protein sequence ID" value="KRG17711.1"/>
    <property type="molecule type" value="Genomic_DNA"/>
</dbReference>
<dbReference type="PANTHER" id="PTHR24221">
    <property type="entry name" value="ATP-BINDING CASSETTE SUB-FAMILY B"/>
    <property type="match status" value="1"/>
</dbReference>
<keyword evidence="11" id="KW-0378">Hydrolase</keyword>
<dbReference type="InterPro" id="IPR039421">
    <property type="entry name" value="Type_1_exporter"/>
</dbReference>
<dbReference type="GO" id="GO:0140359">
    <property type="term" value="F:ABC-type transporter activity"/>
    <property type="evidence" value="ECO:0007669"/>
    <property type="project" value="InterPro"/>
</dbReference>
<organism evidence="11">
    <name type="scientific">Candidatus Berkiella aquae</name>
    <dbReference type="NCBI Taxonomy" id="295108"/>
    <lineage>
        <taxon>Bacteria</taxon>
        <taxon>Pseudomonadati</taxon>
        <taxon>Pseudomonadota</taxon>
        <taxon>Gammaproteobacteria</taxon>
        <taxon>Candidatus Berkiellales</taxon>
        <taxon>Candidatus Berkiellaceae</taxon>
        <taxon>Candidatus Berkiella</taxon>
    </lineage>
</organism>
<evidence type="ECO:0000256" key="1">
    <source>
        <dbReference type="ARBA" id="ARBA00004651"/>
    </source>
</evidence>
<dbReference type="PANTHER" id="PTHR24221:SF654">
    <property type="entry name" value="ATP-BINDING CASSETTE SUB-FAMILY B MEMBER 6"/>
    <property type="match status" value="1"/>
</dbReference>
<dbReference type="GO" id="GO:0005886">
    <property type="term" value="C:plasma membrane"/>
    <property type="evidence" value="ECO:0007669"/>
    <property type="project" value="UniProtKB-SubCell"/>
</dbReference>
<evidence type="ECO:0000256" key="7">
    <source>
        <dbReference type="ARBA" id="ARBA00023136"/>
    </source>
</evidence>
<dbReference type="InterPro" id="IPR003439">
    <property type="entry name" value="ABC_transporter-like_ATP-bd"/>
</dbReference>
<dbReference type="Pfam" id="PF00005">
    <property type="entry name" value="ABC_tran"/>
    <property type="match status" value="1"/>
</dbReference>
<name>A0A0Q9YAH0_9GAMM</name>
<dbReference type="GO" id="GO:0034040">
    <property type="term" value="F:ATPase-coupled lipid transmembrane transporter activity"/>
    <property type="evidence" value="ECO:0007669"/>
    <property type="project" value="TreeGrafter"/>
</dbReference>
<accession>A0A0Q9YAH0</accession>
<evidence type="ECO:0000256" key="8">
    <source>
        <dbReference type="SAM" id="Phobius"/>
    </source>
</evidence>
<dbReference type="SUPFAM" id="SSF90123">
    <property type="entry name" value="ABC transporter transmembrane region"/>
    <property type="match status" value="1"/>
</dbReference>
<dbReference type="AlphaFoldDB" id="A0A0Q9YAH0"/>
<dbReference type="PATRIC" id="fig|1590043.3.peg.3203"/>
<dbReference type="GO" id="GO:0016887">
    <property type="term" value="F:ATP hydrolysis activity"/>
    <property type="evidence" value="ECO:0007669"/>
    <property type="project" value="InterPro"/>
</dbReference>
<evidence type="ECO:0000313" key="13">
    <source>
        <dbReference type="Proteomes" id="UP000051497"/>
    </source>
</evidence>
<feature type="transmembrane region" description="Helical" evidence="8">
    <location>
        <begin position="73"/>
        <end position="96"/>
    </location>
</feature>
<comment type="caution">
    <text evidence="11">The sequence shown here is derived from an EMBL/GenBank/DDBJ whole genome shotgun (WGS) entry which is preliminary data.</text>
</comment>
<dbReference type="EMBL" id="LKAJ02000003">
    <property type="protein sequence ID" value="MCS5712836.1"/>
    <property type="molecule type" value="Genomic_DNA"/>
</dbReference>
<dbReference type="FunFam" id="3.40.50.300:FF:000287">
    <property type="entry name" value="Multidrug ABC transporter ATP-binding protein"/>
    <property type="match status" value="1"/>
</dbReference>
<evidence type="ECO:0000256" key="5">
    <source>
        <dbReference type="ARBA" id="ARBA00022840"/>
    </source>
</evidence>
<evidence type="ECO:0000256" key="3">
    <source>
        <dbReference type="ARBA" id="ARBA00022692"/>
    </source>
</evidence>
<feature type="transmembrane region" description="Helical" evidence="8">
    <location>
        <begin position="258"/>
        <end position="286"/>
    </location>
</feature>
<keyword evidence="13" id="KW-1185">Reference proteome</keyword>
<dbReference type="InterPro" id="IPR027417">
    <property type="entry name" value="P-loop_NTPase"/>
</dbReference>
<evidence type="ECO:0000256" key="2">
    <source>
        <dbReference type="ARBA" id="ARBA00022448"/>
    </source>
</evidence>
<evidence type="ECO:0000259" key="10">
    <source>
        <dbReference type="PROSITE" id="PS50929"/>
    </source>
</evidence>
<dbReference type="Gene3D" id="3.40.50.300">
    <property type="entry name" value="P-loop containing nucleotide triphosphate hydrolases"/>
    <property type="match status" value="1"/>
</dbReference>
<dbReference type="InterPro" id="IPR011527">
    <property type="entry name" value="ABC1_TM_dom"/>
</dbReference>
<evidence type="ECO:0000256" key="4">
    <source>
        <dbReference type="ARBA" id="ARBA00022741"/>
    </source>
</evidence>
<evidence type="ECO:0000313" key="11">
    <source>
        <dbReference type="EMBL" id="KRG17711.1"/>
    </source>
</evidence>
<feature type="domain" description="ABC transmembrane type-1" evidence="10">
    <location>
        <begin position="40"/>
        <end position="324"/>
    </location>
</feature>
<proteinExistence type="predicted"/>
<dbReference type="InterPro" id="IPR017871">
    <property type="entry name" value="ABC_transporter-like_CS"/>
</dbReference>
<dbReference type="SUPFAM" id="SSF52540">
    <property type="entry name" value="P-loop containing nucleoside triphosphate hydrolases"/>
    <property type="match status" value="1"/>
</dbReference>
<reference evidence="12" key="3">
    <citation type="submission" date="2021-06" db="EMBL/GenBank/DDBJ databases">
        <title>Genomic Description and Analysis of Intracellular Bacteria, Candidatus Berkiella cookevillensis and Candidatus Berkiella aquae.</title>
        <authorList>
            <person name="Kidane D.T."/>
            <person name="Mehari Y.T."/>
            <person name="Rice F.C."/>
            <person name="Arivett B.A."/>
            <person name="Farone A.L."/>
            <person name="Berk S.G."/>
            <person name="Farone M.B."/>
        </authorList>
    </citation>
    <scope>NUCLEOTIDE SEQUENCE</scope>
    <source>
        <strain evidence="12">HT99</strain>
    </source>
</reference>
<keyword evidence="4" id="KW-0547">Nucleotide-binding</keyword>
<evidence type="ECO:0000259" key="9">
    <source>
        <dbReference type="PROSITE" id="PS50893"/>
    </source>
</evidence>
<dbReference type="PROSITE" id="PS50929">
    <property type="entry name" value="ABC_TM1F"/>
    <property type="match status" value="1"/>
</dbReference>
<dbReference type="Proteomes" id="UP000051497">
    <property type="component" value="Unassembled WGS sequence"/>
</dbReference>
<keyword evidence="6 8" id="KW-1133">Transmembrane helix</keyword>
<reference evidence="12" key="2">
    <citation type="journal article" date="2016" name="Genome Announc.">
        <title>Draft Genome Sequences of Two Novel Amoeba-Resistant Intranuclear Bacteria, 'Candidatus Berkiella cookevillensis' and 'Candidatus Berkiella aquae'.</title>
        <authorList>
            <person name="Mehari Y.T."/>
            <person name="Arivett B.A."/>
            <person name="Farone A.L."/>
            <person name="Gunderson J.H."/>
            <person name="Farone M.B."/>
        </authorList>
    </citation>
    <scope>NUCLEOTIDE SEQUENCE</scope>
    <source>
        <strain evidence="12">HT99</strain>
    </source>
</reference>
<dbReference type="EC" id="3.6.3.-" evidence="11"/>
<dbReference type="SMART" id="SM00382">
    <property type="entry name" value="AAA"/>
    <property type="match status" value="1"/>
</dbReference>
<dbReference type="OrthoDB" id="6336411at2"/>
<gene>
    <name evidence="12" type="ORF">HT99x_015460</name>
    <name evidence="11" type="ORF">HT99x_03148</name>
</gene>
<keyword evidence="7 8" id="KW-0472">Membrane</keyword>
<feature type="transmembrane region" description="Helical" evidence="8">
    <location>
        <begin position="36"/>
        <end position="61"/>
    </location>
</feature>
<feature type="domain" description="ABC transporter" evidence="9">
    <location>
        <begin position="358"/>
        <end position="592"/>
    </location>
</feature>
<dbReference type="GO" id="GO:0005524">
    <property type="term" value="F:ATP binding"/>
    <property type="evidence" value="ECO:0007669"/>
    <property type="project" value="UniProtKB-KW"/>
</dbReference>
<reference evidence="11" key="1">
    <citation type="submission" date="2015-09" db="EMBL/GenBank/DDBJ databases">
        <title>Draft Genome Sequences of Two Novel Amoeba-resistant Intranuclear Bacteria, Candidatus Berkiella cookevillensis and Candidatus Berkiella aquae.</title>
        <authorList>
            <person name="Mehari Y.T."/>
            <person name="Arivett B.A."/>
            <person name="Farone A.L."/>
            <person name="Gunderson J.H."/>
            <person name="Farone M.B."/>
        </authorList>
    </citation>
    <scope>NUCLEOTIDE SEQUENCE [LARGE SCALE GENOMIC DNA]</scope>
    <source>
        <strain evidence="11">HT99</strain>
    </source>
</reference>
<keyword evidence="2" id="KW-0813">Transport</keyword>
<comment type="subcellular location">
    <subcellularLocation>
        <location evidence="1">Cell membrane</location>
        <topology evidence="1">Multi-pass membrane protein</topology>
    </subcellularLocation>
</comment>
<keyword evidence="5 11" id="KW-0067">ATP-binding</keyword>
<dbReference type="InterPro" id="IPR036640">
    <property type="entry name" value="ABC1_TM_sf"/>
</dbReference>
<sequence>MSIDLAKTQVVAEGKAIPKRLGPFIRMFLKRHPWSLMTFIIFILFEACLTPINAYLLKMIVNGAASTSGKANLILATLLVPAIIYVCVNLMLNVVYSLHRYAQLKFYPKIKSDIAGTMYHYLVQHSYHYFSEHFSGSLSKKIFDLLGGVESLIQIFTHNLMPRSLSVVISSIVLYLVHPFFGWMLFIWALAYVGTSYLMAEKSEKLSYALSEAGNAMSGKLVDSIVNIMSTKLFANRKYEENVVFQSINNLMAKDRALLWYLLKAYSIQGIWIATLLAAMLTGLIYGRLHELVTVGDFALIITIAFSISGDIFNMGEQILRFSKEVGNCRQALNIIVEPHEIDDLPNATALKVTQGQIVFDNVQFQYPNAEALFENKTVTILSGQKVGLVGHSGGGKTTFVNLILRLFDVNQGRILIDSQDIKRVTQDSLRENIGMIPQDPSLFHRSLHENIQFGRLDSTNEEVIEAAKRAHAHEFIVSLSKGYDALVGERGVKLSGGQRQRIAIARAFLKNAPILILDEATSQLDSITEKYIQESLWELMQNKTTIVIAHRLSTLLHMDRILVFDKGKIVEDGTHQELLAKKGLYSELWQSQVGGFLLDTDDGILI</sequence>
<dbReference type="InterPro" id="IPR003593">
    <property type="entry name" value="AAA+_ATPase"/>
</dbReference>
<dbReference type="Pfam" id="PF00664">
    <property type="entry name" value="ABC_membrane"/>
    <property type="match status" value="1"/>
</dbReference>
<dbReference type="STRING" id="295108.HT99x_03148"/>
<protein>
    <submittedName>
        <fullName evidence="12">ABC transporter ATP-binding protein/permease</fullName>
    </submittedName>
    <submittedName>
        <fullName evidence="11">Putative multidrug export ATP-binding/permease protein</fullName>
        <ecNumber evidence="11">3.6.3.-</ecNumber>
    </submittedName>
</protein>
<keyword evidence="3 8" id="KW-0812">Transmembrane</keyword>